<dbReference type="EMBL" id="CM045772">
    <property type="protein sequence ID" value="KAI7986613.1"/>
    <property type="molecule type" value="Genomic_DNA"/>
</dbReference>
<accession>A0ACC0FDE6</accession>
<name>A0ACC0FDE6_9ERIC</name>
<keyword evidence="2" id="KW-1185">Reference proteome</keyword>
<gene>
    <name evidence="1" type="ORF">LOK49_LG14G00338</name>
</gene>
<evidence type="ECO:0000313" key="2">
    <source>
        <dbReference type="Proteomes" id="UP001060215"/>
    </source>
</evidence>
<organism evidence="1 2">
    <name type="scientific">Camellia lanceoleosa</name>
    <dbReference type="NCBI Taxonomy" id="1840588"/>
    <lineage>
        <taxon>Eukaryota</taxon>
        <taxon>Viridiplantae</taxon>
        <taxon>Streptophyta</taxon>
        <taxon>Embryophyta</taxon>
        <taxon>Tracheophyta</taxon>
        <taxon>Spermatophyta</taxon>
        <taxon>Magnoliopsida</taxon>
        <taxon>eudicotyledons</taxon>
        <taxon>Gunneridae</taxon>
        <taxon>Pentapetalae</taxon>
        <taxon>asterids</taxon>
        <taxon>Ericales</taxon>
        <taxon>Theaceae</taxon>
        <taxon>Camellia</taxon>
    </lineage>
</organism>
<comment type="caution">
    <text evidence="1">The sequence shown here is derived from an EMBL/GenBank/DDBJ whole genome shotgun (WGS) entry which is preliminary data.</text>
</comment>
<protein>
    <submittedName>
        <fullName evidence="1">Transcription initiation factor TFIID subunit 2</fullName>
    </submittedName>
</protein>
<reference evidence="1 2" key="1">
    <citation type="journal article" date="2022" name="Plant J.">
        <title>Chromosome-level genome of Camellia lanceoleosa provides a valuable resource for understanding genome evolution and self-incompatibility.</title>
        <authorList>
            <person name="Gong W."/>
            <person name="Xiao S."/>
            <person name="Wang L."/>
            <person name="Liao Z."/>
            <person name="Chang Y."/>
            <person name="Mo W."/>
            <person name="Hu G."/>
            <person name="Li W."/>
            <person name="Zhao G."/>
            <person name="Zhu H."/>
            <person name="Hu X."/>
            <person name="Ji K."/>
            <person name="Xiang X."/>
            <person name="Song Q."/>
            <person name="Yuan D."/>
            <person name="Jin S."/>
            <person name="Zhang L."/>
        </authorList>
    </citation>
    <scope>NUCLEOTIDE SEQUENCE [LARGE SCALE GENOMIC DNA]</scope>
    <source>
        <strain evidence="1">SQ_2022a</strain>
    </source>
</reference>
<dbReference type="Proteomes" id="UP001060215">
    <property type="component" value="Chromosome 15"/>
</dbReference>
<sequence length="1656" mass="184545">MAKPRKPKNEDQKADNSEAVVRHQKLYNGVVGLHADNLAIDSVTVDGEPADFEVFPHCLHLDSENIWCAVSSATSAADAAGSVYLSSLEREMVPNLLIMCSKSVKSASEQPEQQNSSEEPNQNVKLVRVDYWVERAETGIHFDNDVLHTDNQIRRAMLVPCMDDSSQRCCYDMEFTVANNFVAVSTGNLLCQVLSTDGPPRKTYVYRLNVPVAAQWISLAVAPFEIFPDRHSSLLSYMCLPANVSKLQNTVGFFISAFSHYEEYLSASFPFGSYTQVFIAPEMAISSMSLGASMTIFSSQVLYDEKVIDQTIETRIKLAFALARQWFGVYISAESPNDDWLLDGLAGFLTDSFVKRFLGNNEARYRRYKANCAVCKADDSGATALSSSASSKDLYGTHCIGLYGKIRSWKSVAVLQMLEKQMGPESFRKILQIIVSRAQETTRPLRTLSTKEGCTATLDSIAAVANGNADSENREGDVGWPGMMSIRVHELDGMYDHPILPMAGETWQLLEIQCHSKLAAKRFQKPKKGSKPDGSDDNGDAVSTLDTRSNVDSPLLWLRADPEIEYLAEINFNQPVQMWINQLEKDKDVVAQAQAIAISLSSDSKRSTVCSLHFRSPRCAVDTPYEGNVPKFPRTNVWDPYKRLGISTDASEEEIWDSRNFLLDQYARHERSAEAIEAAFEKILMASFINRKKTKINLKSRLKKKFLLIIILRRLFLFAFMAGWSIMNSSESGPAFQVAISLAACIYFLNDKTKSLARASIIGFGSLVVGWVCGSFLVPMIPSVVIHPTWTLELLTSLVACLFVSWIYTELEIAVPDNGVVGLHADNLAIDSVTVDGEPADFEVFPHCLHLDSENRWCAVSSATSAADAAGSVYLSSLEREMVPNLLIMCSKSVKSASEQPEQQNSSEEPNQNVKLVRVDYWVERAETGIHFDNDVLHTDNQIRRAMLVPFYDMEFWLPTILWQSVLVLSTDGPPRKTYVYRLNVPVAAQWISLAVAPFEIFPDRHSSLLSYMCLPANVSKLQNTVGFFISAFRVPFCIISIWFISQVFIAPEMAISSMSLGASMTIFSSQVLYDEKVIDQTIETRIKLAFALARQWFGVYISAESPNDDWLLDGLAGFLTDSFVKRFLGNNEARYRRYKANCAVCKAGDSGATALCSSASSKDLYGTHCIGLYGTIRSWKSVAVLQMLEKQMGPESFRKILQIIVSRAQETTRPLRTLSTKEFRHFANKFGNLERPFLKEFFHRWVGSCGCPVLRMGFSYNKRKNMVELAVMQGCTATLDSIAAVANGNADSENREGDVGWPGMMSIRVHELDGILKGSKPDGSDDNGDAVSTLDTRSNVDSPLLWLRADPEIEYLAEININQPVQMWINQLEKDKDVVAQAQAIAMLEGLPQLSFSVINALNNILSGAKAFWRVRIEAAFALANTATEKKTIMAALLVSNPTLLSPFLGQKLSLSSDSKRSTVCSLHFRSPRCAVDTPYEGNVPKFPRTNVWDPYKRLGISTDASEEEIWDSRNFLLDQYARHERSAEAIEAAFEKILMASFINRKKTKINLKSRLKKKVEESPPWVKNLLSFVEVPPTVAISLAACIYFLNDKTKSLARASIIGFGSLVVGWVCGSFLVPMIPSVVIHPTWTLELLTSLVAYVFLFLGCTFLK</sequence>
<proteinExistence type="predicted"/>
<evidence type="ECO:0000313" key="1">
    <source>
        <dbReference type="EMBL" id="KAI7986613.1"/>
    </source>
</evidence>